<sequence>MIVSAVCHHGGAGTTAAALRAGKPCITIPFFGDQFFWGHIVEKSGAGPPPVPAKDVTVEKLVEAFKYVHKPTTQIAAKRLQEAILLEDGCSAAVHSFHANLPISQMQSDLESTYAACFRLDEFNLQVSRPVAEVLLSAGVVDESQFRYHSTREWKLTHHNNTSISTSLSINNEDLKLYNFDEISILAHDAANISGFTPEVCQNILLQFMTLKNQLVQTPKFSFPKHHRSQLYTLGRSQSFDDF</sequence>
<proteinExistence type="predicted"/>
<accession>A0A814TKB6</accession>
<dbReference type="InterPro" id="IPR050426">
    <property type="entry name" value="Glycosyltransferase_28"/>
</dbReference>
<dbReference type="Pfam" id="PF06722">
    <property type="entry name" value="EryCIII-like_C"/>
    <property type="match status" value="1"/>
</dbReference>
<gene>
    <name evidence="2" type="ORF">IZO911_LOCUS26432</name>
</gene>
<dbReference type="Proteomes" id="UP000663860">
    <property type="component" value="Unassembled WGS sequence"/>
</dbReference>
<dbReference type="SUPFAM" id="SSF53756">
    <property type="entry name" value="UDP-Glycosyltransferase/glycogen phosphorylase"/>
    <property type="match status" value="1"/>
</dbReference>
<reference evidence="2" key="1">
    <citation type="submission" date="2021-02" db="EMBL/GenBank/DDBJ databases">
        <authorList>
            <person name="Nowell W R."/>
        </authorList>
    </citation>
    <scope>NUCLEOTIDE SEQUENCE</scope>
</reference>
<dbReference type="AlphaFoldDB" id="A0A814TKB6"/>
<dbReference type="PANTHER" id="PTHR48050">
    <property type="entry name" value="STEROL 3-BETA-GLUCOSYLTRANSFERASE"/>
    <property type="match status" value="1"/>
</dbReference>
<name>A0A814TKB6_9BILA</name>
<evidence type="ECO:0000313" key="3">
    <source>
        <dbReference type="Proteomes" id="UP000663860"/>
    </source>
</evidence>
<evidence type="ECO:0000259" key="1">
    <source>
        <dbReference type="Pfam" id="PF06722"/>
    </source>
</evidence>
<dbReference type="InterPro" id="IPR010610">
    <property type="entry name" value="EryCIII-like_C"/>
</dbReference>
<organism evidence="2 3">
    <name type="scientific">Adineta steineri</name>
    <dbReference type="NCBI Taxonomy" id="433720"/>
    <lineage>
        <taxon>Eukaryota</taxon>
        <taxon>Metazoa</taxon>
        <taxon>Spiralia</taxon>
        <taxon>Gnathifera</taxon>
        <taxon>Rotifera</taxon>
        <taxon>Eurotatoria</taxon>
        <taxon>Bdelloidea</taxon>
        <taxon>Adinetida</taxon>
        <taxon>Adinetidae</taxon>
        <taxon>Adineta</taxon>
    </lineage>
</organism>
<protein>
    <recommendedName>
        <fullName evidence="1">Erythromycin biosynthesis protein CIII-like C-terminal domain-containing protein</fullName>
    </recommendedName>
</protein>
<feature type="domain" description="Erythromycin biosynthesis protein CIII-like C-terminal" evidence="1">
    <location>
        <begin position="4"/>
        <end position="84"/>
    </location>
</feature>
<comment type="caution">
    <text evidence="2">The sequence shown here is derived from an EMBL/GenBank/DDBJ whole genome shotgun (WGS) entry which is preliminary data.</text>
</comment>
<dbReference type="GO" id="GO:0016757">
    <property type="term" value="F:glycosyltransferase activity"/>
    <property type="evidence" value="ECO:0007669"/>
    <property type="project" value="UniProtKB-ARBA"/>
</dbReference>
<dbReference type="Gene3D" id="3.40.50.2000">
    <property type="entry name" value="Glycogen Phosphorylase B"/>
    <property type="match status" value="1"/>
</dbReference>
<dbReference type="EMBL" id="CAJNOE010000345">
    <property type="protein sequence ID" value="CAF1162883.1"/>
    <property type="molecule type" value="Genomic_DNA"/>
</dbReference>
<dbReference type="PANTHER" id="PTHR48050:SF13">
    <property type="entry name" value="STEROL 3-BETA-GLUCOSYLTRANSFERASE UGT80A2"/>
    <property type="match status" value="1"/>
</dbReference>
<evidence type="ECO:0000313" key="2">
    <source>
        <dbReference type="EMBL" id="CAF1162883.1"/>
    </source>
</evidence>